<proteinExistence type="predicted"/>
<comment type="subcellular location">
    <subcellularLocation>
        <location evidence="1">Cell membrane</location>
        <topology evidence="1">Multi-pass membrane protein</topology>
    </subcellularLocation>
</comment>
<dbReference type="InterPro" id="IPR004633">
    <property type="entry name" value="NaPi_cotrn-rel/YqeW-like"/>
</dbReference>
<dbReference type="RefSeq" id="WP_280628896.1">
    <property type="nucleotide sequence ID" value="NZ_CP123498.1"/>
</dbReference>
<feature type="transmembrane region" description="Helical" evidence="7">
    <location>
        <begin position="133"/>
        <end position="159"/>
    </location>
</feature>
<dbReference type="Pfam" id="PF01895">
    <property type="entry name" value="PhoU"/>
    <property type="match status" value="1"/>
</dbReference>
<feature type="transmembrane region" description="Helical" evidence="7">
    <location>
        <begin position="6"/>
        <end position="26"/>
    </location>
</feature>
<feature type="transmembrane region" description="Helical" evidence="7">
    <location>
        <begin position="238"/>
        <end position="256"/>
    </location>
</feature>
<evidence type="ECO:0000256" key="1">
    <source>
        <dbReference type="ARBA" id="ARBA00004651"/>
    </source>
</evidence>
<dbReference type="EMBL" id="CP123498">
    <property type="protein sequence ID" value="WGL94688.1"/>
    <property type="molecule type" value="Genomic_DNA"/>
</dbReference>
<keyword evidence="5 7" id="KW-1133">Transmembrane helix</keyword>
<dbReference type="NCBIfam" id="TIGR01013">
    <property type="entry name" value="2a58"/>
    <property type="match status" value="1"/>
</dbReference>
<evidence type="ECO:0000256" key="4">
    <source>
        <dbReference type="ARBA" id="ARBA00022692"/>
    </source>
</evidence>
<feature type="domain" description="PhoU" evidence="8">
    <location>
        <begin position="340"/>
        <end position="424"/>
    </location>
</feature>
<evidence type="ECO:0000256" key="5">
    <source>
        <dbReference type="ARBA" id="ARBA00022989"/>
    </source>
</evidence>
<keyword evidence="3" id="KW-0592">Phosphate transport</keyword>
<evidence type="ECO:0000256" key="3">
    <source>
        <dbReference type="ARBA" id="ARBA00022592"/>
    </source>
</evidence>
<organism evidence="9 10">
    <name type="scientific">Arsenophonus nasoniae</name>
    <name type="common">son-killer infecting Nasonia vitripennis</name>
    <dbReference type="NCBI Taxonomy" id="638"/>
    <lineage>
        <taxon>Bacteria</taxon>
        <taxon>Pseudomonadati</taxon>
        <taxon>Pseudomonadota</taxon>
        <taxon>Gammaproteobacteria</taxon>
        <taxon>Enterobacterales</taxon>
        <taxon>Morganellaceae</taxon>
        <taxon>Arsenophonus</taxon>
    </lineage>
</organism>
<evidence type="ECO:0000313" key="9">
    <source>
        <dbReference type="EMBL" id="WGL94688.1"/>
    </source>
</evidence>
<dbReference type="GO" id="GO:0005436">
    <property type="term" value="F:sodium:phosphate symporter activity"/>
    <property type="evidence" value="ECO:0007669"/>
    <property type="project" value="InterPro"/>
</dbReference>
<gene>
    <name evidence="9" type="ORF">QE207_13365</name>
</gene>
<accession>A0AA95GE52</accession>
<dbReference type="AlphaFoldDB" id="A0AA95GE52"/>
<keyword evidence="4 7" id="KW-0812">Transmembrane</keyword>
<feature type="transmembrane region" description="Helical" evidence="7">
    <location>
        <begin position="171"/>
        <end position="194"/>
    </location>
</feature>
<feature type="transmembrane region" description="Helical" evidence="7">
    <location>
        <begin position="75"/>
        <end position="97"/>
    </location>
</feature>
<sequence>MLTLLELLSSVALLVWGTYIVRTGVMRVFGTDLRRILGQSIGKKSRAFLAGIAVTALVQSSNATALLVTSFVTQGLISITPAMVIMLGADVGTAMMARMLTFDLAWLSPLLILFGVITFLSQKKNRVGQLGRAAIGLGLILLALQLIVSSATLITHASAIQAIFTSLQGDIILAVFVGAVFAMLTYSSLAAVLLTATLSMAGLVPLYISLSIVIGSNIGSGLLAMIGSSRQSGSARQVALGSLLFKLIGAIVVLPWIKQLADWIDNYNFNPSEIVIYFHVFYNLLRCLMMLPFVKLMSGLCQRLIPISSVEVEIFSPRYLDKAALETPSLAIANAVRETLRMGDIVEQMVQRLAEVLNGNKIQRRYIAYLEEEIDMLHSSIKLYLAQIQQNELGDADSRRWAEIIDTALNLQQSATIINRMATEVVKKIFGKQYFFSPEGTKELNTLMERLQNNLSLAMSVFVSGDIDNARRLRRAKHRFRLLNQRYAYAHVERLHKRNMQSLDTSNLHVSLLGDMKRLNSLFCAIAYHVLDGISESRAEQINQESDKNI</sequence>
<name>A0AA95GE52_9GAMM</name>
<dbReference type="InterPro" id="IPR038078">
    <property type="entry name" value="PhoU-like_sf"/>
</dbReference>
<dbReference type="NCBIfam" id="TIGR00704">
    <property type="entry name" value="NaPi_cotrn_rel"/>
    <property type="match status" value="1"/>
</dbReference>
<keyword evidence="2" id="KW-1003">Cell membrane</keyword>
<evidence type="ECO:0000256" key="6">
    <source>
        <dbReference type="ARBA" id="ARBA00023136"/>
    </source>
</evidence>
<dbReference type="InterPro" id="IPR003841">
    <property type="entry name" value="Na/Pi_transpt"/>
</dbReference>
<keyword evidence="6 7" id="KW-0472">Membrane</keyword>
<feature type="transmembrane region" description="Helical" evidence="7">
    <location>
        <begin position="104"/>
        <end position="121"/>
    </location>
</feature>
<reference evidence="9" key="1">
    <citation type="submission" date="2023-04" db="EMBL/GenBank/DDBJ databases">
        <title>Genome dynamics across the evolutionary transition to endosymbiosis.</title>
        <authorList>
            <person name="Siozios S."/>
            <person name="Nadal-Jimenez P."/>
            <person name="Azagi T."/>
            <person name="Sprong H."/>
            <person name="Frost C.L."/>
            <person name="Parratt S.R."/>
            <person name="Taylor G."/>
            <person name="Brettell L."/>
            <person name="Lew K.C."/>
            <person name="Croft L."/>
            <person name="King K.C."/>
            <person name="Brockhurst M.A."/>
            <person name="Hypsa V."/>
            <person name="Novakova E."/>
            <person name="Darby A.C."/>
            <person name="Hurst G.D.D."/>
        </authorList>
    </citation>
    <scope>NUCLEOTIDE SEQUENCE</scope>
    <source>
        <strain evidence="9">AIh</strain>
    </source>
</reference>
<dbReference type="Pfam" id="PF02690">
    <property type="entry name" value="Na_Pi_cotrans"/>
    <property type="match status" value="1"/>
</dbReference>
<dbReference type="InterPro" id="IPR026022">
    <property type="entry name" value="PhoU_dom"/>
</dbReference>
<protein>
    <submittedName>
        <fullName evidence="9">Na/Pi cotransporter family protein</fullName>
    </submittedName>
</protein>
<dbReference type="GO" id="GO:0005886">
    <property type="term" value="C:plasma membrane"/>
    <property type="evidence" value="ECO:0007669"/>
    <property type="project" value="UniProtKB-SubCell"/>
</dbReference>
<dbReference type="PANTHER" id="PTHR10010">
    <property type="entry name" value="SOLUTE CARRIER FAMILY 34 SODIUM PHOSPHATE , MEMBER 2-RELATED"/>
    <property type="match status" value="1"/>
</dbReference>
<evidence type="ECO:0000256" key="7">
    <source>
        <dbReference type="SAM" id="Phobius"/>
    </source>
</evidence>
<dbReference type="Gene3D" id="1.20.58.220">
    <property type="entry name" value="Phosphate transport system protein phou homolog 2, domain 2"/>
    <property type="match status" value="1"/>
</dbReference>
<dbReference type="SUPFAM" id="SSF109755">
    <property type="entry name" value="PhoU-like"/>
    <property type="match status" value="1"/>
</dbReference>
<evidence type="ECO:0000259" key="8">
    <source>
        <dbReference type="Pfam" id="PF01895"/>
    </source>
</evidence>
<dbReference type="Proteomes" id="UP001177597">
    <property type="component" value="Chromosome"/>
</dbReference>
<dbReference type="PANTHER" id="PTHR10010:SF39">
    <property type="entry name" value="PHOU DOMAIN-CONTAINING PROTEIN"/>
    <property type="match status" value="1"/>
</dbReference>
<evidence type="ECO:0000313" key="10">
    <source>
        <dbReference type="Proteomes" id="UP001177597"/>
    </source>
</evidence>
<dbReference type="NCBIfam" id="NF037997">
    <property type="entry name" value="Na_Pi_symport"/>
    <property type="match status" value="1"/>
</dbReference>
<feature type="transmembrane region" description="Helical" evidence="7">
    <location>
        <begin position="206"/>
        <end position="226"/>
    </location>
</feature>
<keyword evidence="3" id="KW-0813">Transport</keyword>
<evidence type="ECO:0000256" key="2">
    <source>
        <dbReference type="ARBA" id="ARBA00022475"/>
    </source>
</evidence>
<dbReference type="GO" id="GO:0044341">
    <property type="term" value="P:sodium-dependent phosphate transport"/>
    <property type="evidence" value="ECO:0007669"/>
    <property type="project" value="InterPro"/>
</dbReference>
<feature type="transmembrane region" description="Helical" evidence="7">
    <location>
        <begin position="276"/>
        <end position="294"/>
    </location>
</feature>